<evidence type="ECO:0000259" key="4">
    <source>
        <dbReference type="Pfam" id="PF00703"/>
    </source>
</evidence>
<proteinExistence type="inferred from homology"/>
<dbReference type="PANTHER" id="PTHR42732">
    <property type="entry name" value="BETA-GALACTOSIDASE"/>
    <property type="match status" value="1"/>
</dbReference>
<dbReference type="InterPro" id="IPR017853">
    <property type="entry name" value="GH"/>
</dbReference>
<dbReference type="InterPro" id="IPR013783">
    <property type="entry name" value="Ig-like_fold"/>
</dbReference>
<evidence type="ECO:0008006" key="9">
    <source>
        <dbReference type="Google" id="ProtNLM"/>
    </source>
</evidence>
<evidence type="ECO:0000259" key="6">
    <source>
        <dbReference type="Pfam" id="PF02837"/>
    </source>
</evidence>
<reference evidence="7 8" key="1">
    <citation type="submission" date="2020-04" db="EMBL/GenBank/DDBJ databases">
        <title>Flammeovirga sp. SR4, a novel species isolated from seawater.</title>
        <authorList>
            <person name="Wang X."/>
        </authorList>
    </citation>
    <scope>NUCLEOTIDE SEQUENCE [LARGE SCALE GENOMIC DNA]</scope>
    <source>
        <strain evidence="7 8">SR4</strain>
    </source>
</reference>
<gene>
    <name evidence="7" type="ORF">HGP29_11605</name>
</gene>
<dbReference type="InterPro" id="IPR008979">
    <property type="entry name" value="Galactose-bd-like_sf"/>
</dbReference>
<dbReference type="InterPro" id="IPR006103">
    <property type="entry name" value="Glyco_hydro_2_cat"/>
</dbReference>
<evidence type="ECO:0000313" key="8">
    <source>
        <dbReference type="Proteomes" id="UP000585050"/>
    </source>
</evidence>
<dbReference type="Pfam" id="PF00703">
    <property type="entry name" value="Glyco_hydro_2"/>
    <property type="match status" value="1"/>
</dbReference>
<evidence type="ECO:0000256" key="2">
    <source>
        <dbReference type="ARBA" id="ARBA00022801"/>
    </source>
</evidence>
<dbReference type="InterPro" id="IPR051913">
    <property type="entry name" value="GH2_Domain-Containing"/>
</dbReference>
<dbReference type="SUPFAM" id="SSF49785">
    <property type="entry name" value="Galactose-binding domain-like"/>
    <property type="match status" value="1"/>
</dbReference>
<comment type="caution">
    <text evidence="7">The sequence shown here is derived from an EMBL/GenBank/DDBJ whole genome shotgun (WGS) entry which is preliminary data.</text>
</comment>
<organism evidence="7 8">
    <name type="scientific">Flammeovirga agarivorans</name>
    <dbReference type="NCBI Taxonomy" id="2726742"/>
    <lineage>
        <taxon>Bacteria</taxon>
        <taxon>Pseudomonadati</taxon>
        <taxon>Bacteroidota</taxon>
        <taxon>Cytophagia</taxon>
        <taxon>Cytophagales</taxon>
        <taxon>Flammeovirgaceae</taxon>
        <taxon>Flammeovirga</taxon>
    </lineage>
</organism>
<name>A0A7X8SKE7_9BACT</name>
<comment type="similarity">
    <text evidence="1">Belongs to the glycosyl hydrolase 2 family.</text>
</comment>
<evidence type="ECO:0000313" key="7">
    <source>
        <dbReference type="EMBL" id="NLR91859.1"/>
    </source>
</evidence>
<dbReference type="SUPFAM" id="SSF51445">
    <property type="entry name" value="(Trans)glycosidases"/>
    <property type="match status" value="1"/>
</dbReference>
<dbReference type="InterPro" id="IPR006104">
    <property type="entry name" value="Glyco_hydro_2_N"/>
</dbReference>
<protein>
    <recommendedName>
        <fullName evidence="9">Beta-galactosidase</fullName>
    </recommendedName>
</protein>
<evidence type="ECO:0000256" key="1">
    <source>
        <dbReference type="ARBA" id="ARBA00007401"/>
    </source>
</evidence>
<dbReference type="Proteomes" id="UP000585050">
    <property type="component" value="Unassembled WGS sequence"/>
</dbReference>
<dbReference type="Pfam" id="PF02836">
    <property type="entry name" value="Glyco_hydro_2_C"/>
    <property type="match status" value="1"/>
</dbReference>
<dbReference type="Gene3D" id="2.60.120.260">
    <property type="entry name" value="Galactose-binding domain-like"/>
    <property type="match status" value="1"/>
</dbReference>
<feature type="domain" description="Glycoside hydrolase family 2 immunoglobulin-like beta-sandwich" evidence="4">
    <location>
        <begin position="192"/>
        <end position="295"/>
    </location>
</feature>
<dbReference type="EMBL" id="JABAIL010000003">
    <property type="protein sequence ID" value="NLR91859.1"/>
    <property type="molecule type" value="Genomic_DNA"/>
</dbReference>
<evidence type="ECO:0000256" key="3">
    <source>
        <dbReference type="ARBA" id="ARBA00023295"/>
    </source>
</evidence>
<keyword evidence="2" id="KW-0378">Hydrolase</keyword>
<dbReference type="GO" id="GO:0005975">
    <property type="term" value="P:carbohydrate metabolic process"/>
    <property type="evidence" value="ECO:0007669"/>
    <property type="project" value="InterPro"/>
</dbReference>
<evidence type="ECO:0000259" key="5">
    <source>
        <dbReference type="Pfam" id="PF02836"/>
    </source>
</evidence>
<keyword evidence="3" id="KW-0326">Glycosidase</keyword>
<keyword evidence="8" id="KW-1185">Reference proteome</keyword>
<dbReference type="InterPro" id="IPR036156">
    <property type="entry name" value="Beta-gal/glucu_dom_sf"/>
</dbReference>
<dbReference type="Gene3D" id="2.60.40.10">
    <property type="entry name" value="Immunoglobulins"/>
    <property type="match status" value="1"/>
</dbReference>
<dbReference type="RefSeq" id="WP_168882572.1">
    <property type="nucleotide sequence ID" value="NZ_JABAIL010000003.1"/>
</dbReference>
<dbReference type="AlphaFoldDB" id="A0A7X8SKE7"/>
<dbReference type="PANTHER" id="PTHR42732:SF1">
    <property type="entry name" value="BETA-MANNOSIDASE"/>
    <property type="match status" value="1"/>
</dbReference>
<dbReference type="GO" id="GO:0004553">
    <property type="term" value="F:hydrolase activity, hydrolyzing O-glycosyl compounds"/>
    <property type="evidence" value="ECO:0007669"/>
    <property type="project" value="InterPro"/>
</dbReference>
<feature type="domain" description="Glycosyl hydrolases family 2 sugar binding" evidence="6">
    <location>
        <begin position="75"/>
        <end position="185"/>
    </location>
</feature>
<dbReference type="Gene3D" id="3.20.20.80">
    <property type="entry name" value="Glycosidases"/>
    <property type="match status" value="1"/>
</dbReference>
<dbReference type="Pfam" id="PF02837">
    <property type="entry name" value="Glyco_hydro_2_N"/>
    <property type="match status" value="1"/>
</dbReference>
<sequence>MDYNYIKSLLLGGILLLLANCLYAQDEMSLNGQWKIIYDDNNEGREKNWIYGEGFDQSNLQEDISVPSCWEEFKQDYEGVAIYKTEFEVPADWKGKNIAIQFGAVNYISEVYLNDEVVGYHKGGFTPFEFRVNKTIKAGEKNTLIVRVVSPVLYSDKVIDGIGPHQTPMWRGALTGGIWQDVSLRATDAYVVDDVFIQTDYKSGDVSFDLGIENTTTANQDAEVIVNILDKDKKVILSKKENVALTPGVNDLDWKLNIENHQNWGPKNPYLYTAQVQVVKDGKVSDQNDIRFGIREFTIKDKKYYLNGEEFYLKGAFFEGLYPTKLAYMDSEEMARKEIQLALDAGFNMIRPWRKPPPRKWLDLCDEMGVLTVGSLAIECMHRPIASPMLPDMVETEVRESILRDRNRTCVIQWELFNELWQPVLIQMLHPMALLARDLDPTRLILDESGGFANGANIYQPYEKVAIKFSDIHTYPGYNFNDNAFQKMRQVSWTKEEKKAAGYPKLKSPGHKNKPGAMVFVSEIGYGSLPDLEANNKEFAAKGNALAPMYREHKRLEEDFNKVLDASGMRSVFPTLHDLIVAQQNYHGTLNKRMLEASRSNYLTAGYCIHALSDGDWIIGGGIIDLWRNPKGNVYEYTKMANQPQLVISRIKNRNLFEGKTSKLSLVGINEYADEKVTVEMNITDEEGKLVSQDKVKADLTHGVSDLHIGTLQTKGLNGNYTLSTVMKNKKGEVIASNKETFSVFNEATLAVSSKKVLLLEADNKLSTYFTAKGIPFEKFTGKNKKGQLVIVGKLGTDDAFKAQVKAAKAYAEKGGTVFFTEVKGKKINETKHREIPDELQSSDNFPYNATLIPANGLWHNAAPIVTDHPVFAGLPTNQFMGLEYTAIGTTTAMVMPEGKNIVGVITHDRFPKQDKMLRNYIGVGKVYFDSHMLEIEHGKGKVIYSTLNLRNGLSFDPVSQKIMNNILSHYGENMQ</sequence>
<dbReference type="SUPFAM" id="SSF49303">
    <property type="entry name" value="beta-Galactosidase/glucuronidase domain"/>
    <property type="match status" value="1"/>
</dbReference>
<dbReference type="InterPro" id="IPR006102">
    <property type="entry name" value="Ig-like_GH2"/>
</dbReference>
<accession>A0A7X8SKE7</accession>
<feature type="domain" description="Glycoside hydrolase family 2 catalytic" evidence="5">
    <location>
        <begin position="298"/>
        <end position="451"/>
    </location>
</feature>